<proteinExistence type="predicted"/>
<evidence type="ECO:0000259" key="1">
    <source>
        <dbReference type="PROSITE" id="PS50835"/>
    </source>
</evidence>
<dbReference type="SUPFAM" id="SSF48726">
    <property type="entry name" value="Immunoglobulin"/>
    <property type="match status" value="1"/>
</dbReference>
<dbReference type="EMBL" id="JAXCGZ010004782">
    <property type="protein sequence ID" value="KAK7081490.1"/>
    <property type="molecule type" value="Genomic_DNA"/>
</dbReference>
<dbReference type="PANTHER" id="PTHR23278">
    <property type="entry name" value="SIDESTEP PROTEIN"/>
    <property type="match status" value="1"/>
</dbReference>
<accession>A0AAN9AD09</accession>
<name>A0AAN9AD09_HALRR</name>
<dbReference type="AlphaFoldDB" id="A0AAN9AD09"/>
<feature type="non-terminal residue" evidence="2">
    <location>
        <position position="150"/>
    </location>
</feature>
<keyword evidence="3" id="KW-1185">Reference proteome</keyword>
<dbReference type="InterPro" id="IPR036179">
    <property type="entry name" value="Ig-like_dom_sf"/>
</dbReference>
<sequence length="150" mass="16921">MRPENYSYFTFTFSLKPPTNPIVQVFGVAGVRISLARVKYAQLYNYYCIFPFTVAPICTKNQQTEYVVASGRSVTVSCDVEAFPSSVTFTWAIKKSTGPPVRLQTVGRDEGLTGHYTLNRVEEESVELWCFARNSIGNQVSPCKYTVYTQ</sequence>
<dbReference type="PANTHER" id="PTHR23278:SF19">
    <property type="entry name" value="OBSCURIN"/>
    <property type="match status" value="1"/>
</dbReference>
<gene>
    <name evidence="2" type="ORF">SK128_010568</name>
</gene>
<organism evidence="2 3">
    <name type="scientific">Halocaridina rubra</name>
    <name type="common">Hawaiian red shrimp</name>
    <dbReference type="NCBI Taxonomy" id="373956"/>
    <lineage>
        <taxon>Eukaryota</taxon>
        <taxon>Metazoa</taxon>
        <taxon>Ecdysozoa</taxon>
        <taxon>Arthropoda</taxon>
        <taxon>Crustacea</taxon>
        <taxon>Multicrustacea</taxon>
        <taxon>Malacostraca</taxon>
        <taxon>Eumalacostraca</taxon>
        <taxon>Eucarida</taxon>
        <taxon>Decapoda</taxon>
        <taxon>Pleocyemata</taxon>
        <taxon>Caridea</taxon>
        <taxon>Atyoidea</taxon>
        <taxon>Atyidae</taxon>
        <taxon>Halocaridina</taxon>
    </lineage>
</organism>
<comment type="caution">
    <text evidence="2">The sequence shown here is derived from an EMBL/GenBank/DDBJ whole genome shotgun (WGS) entry which is preliminary data.</text>
</comment>
<dbReference type="Gene3D" id="2.60.40.10">
    <property type="entry name" value="Immunoglobulins"/>
    <property type="match status" value="1"/>
</dbReference>
<evidence type="ECO:0000313" key="3">
    <source>
        <dbReference type="Proteomes" id="UP001381693"/>
    </source>
</evidence>
<dbReference type="PROSITE" id="PS50835">
    <property type="entry name" value="IG_LIKE"/>
    <property type="match status" value="1"/>
</dbReference>
<dbReference type="InterPro" id="IPR007110">
    <property type="entry name" value="Ig-like_dom"/>
</dbReference>
<dbReference type="InterPro" id="IPR013783">
    <property type="entry name" value="Ig-like_fold"/>
</dbReference>
<protein>
    <recommendedName>
        <fullName evidence="1">Ig-like domain-containing protein</fullName>
    </recommendedName>
</protein>
<reference evidence="2 3" key="1">
    <citation type="submission" date="2023-11" db="EMBL/GenBank/DDBJ databases">
        <title>Halocaridina rubra genome assembly.</title>
        <authorList>
            <person name="Smith C."/>
        </authorList>
    </citation>
    <scope>NUCLEOTIDE SEQUENCE [LARGE SCALE GENOMIC DNA]</scope>
    <source>
        <strain evidence="2">EP-1</strain>
        <tissue evidence="2">Whole</tissue>
    </source>
</reference>
<evidence type="ECO:0000313" key="2">
    <source>
        <dbReference type="EMBL" id="KAK7081490.1"/>
    </source>
</evidence>
<dbReference type="Proteomes" id="UP001381693">
    <property type="component" value="Unassembled WGS sequence"/>
</dbReference>
<feature type="domain" description="Ig-like" evidence="1">
    <location>
        <begin position="56"/>
        <end position="141"/>
    </location>
</feature>